<dbReference type="AlphaFoldDB" id="A0A268RYD3"/>
<protein>
    <recommendedName>
        <fullName evidence="1">DUF2087 domain-containing protein</fullName>
    </recommendedName>
</protein>
<organism evidence="2 3">
    <name type="scientific">Shouchella clausii</name>
    <name type="common">Alkalihalobacillus clausii</name>
    <dbReference type="NCBI Taxonomy" id="79880"/>
    <lineage>
        <taxon>Bacteria</taxon>
        <taxon>Bacillati</taxon>
        <taxon>Bacillota</taxon>
        <taxon>Bacilli</taxon>
        <taxon>Bacillales</taxon>
        <taxon>Bacillaceae</taxon>
        <taxon>Shouchella</taxon>
    </lineage>
</organism>
<gene>
    <name evidence="2" type="ORF">CHH61_14485</name>
</gene>
<evidence type="ECO:0000259" key="1">
    <source>
        <dbReference type="Pfam" id="PF09860"/>
    </source>
</evidence>
<dbReference type="InterPro" id="IPR018656">
    <property type="entry name" value="DUF2087"/>
</dbReference>
<feature type="domain" description="DUF2087" evidence="1">
    <location>
        <begin position="32"/>
        <end position="97"/>
    </location>
</feature>
<dbReference type="Pfam" id="PF09860">
    <property type="entry name" value="DUF2087"/>
    <property type="match status" value="1"/>
</dbReference>
<dbReference type="Proteomes" id="UP000216133">
    <property type="component" value="Unassembled WGS sequence"/>
</dbReference>
<sequence>MELLSRKENVNMKISQEEKENIIRHFIGKDGRLKTIPAKFKKKLILLEHMLIGLEENVVYEKREINAHIQSFHDDFATIRRAWVDTGFMERKEGRYTLVSPAKRPAFFIETN</sequence>
<evidence type="ECO:0000313" key="3">
    <source>
        <dbReference type="Proteomes" id="UP000216133"/>
    </source>
</evidence>
<dbReference type="EMBL" id="NPBS01000074">
    <property type="protein sequence ID" value="PAF25263.1"/>
    <property type="molecule type" value="Genomic_DNA"/>
</dbReference>
<name>A0A268RYD3_SHOCL</name>
<proteinExistence type="predicted"/>
<accession>A0A268RYD3</accession>
<evidence type="ECO:0000313" key="2">
    <source>
        <dbReference type="EMBL" id="PAF25263.1"/>
    </source>
</evidence>
<reference evidence="2 3" key="1">
    <citation type="submission" date="2017-07" db="EMBL/GenBank/DDBJ databases">
        <title>Isolation and whole genome analysis of endospore-forming bacteria from heroin.</title>
        <authorList>
            <person name="Kalinowski J."/>
            <person name="Ahrens B."/>
            <person name="Al-Dilaimi A."/>
            <person name="Winkler A."/>
            <person name="Wibberg D."/>
            <person name="Schleenbecker U."/>
            <person name="Ruckert C."/>
            <person name="Wolfel R."/>
            <person name="Grass G."/>
        </authorList>
    </citation>
    <scope>NUCLEOTIDE SEQUENCE [LARGE SCALE GENOMIC DNA]</scope>
    <source>
        <strain evidence="2 3">7523-2</strain>
    </source>
</reference>
<comment type="caution">
    <text evidence="2">The sequence shown here is derived from an EMBL/GenBank/DDBJ whole genome shotgun (WGS) entry which is preliminary data.</text>
</comment>